<reference evidence="2 3" key="1">
    <citation type="submission" date="2023-07" db="EMBL/GenBank/DDBJ databases">
        <title>Sorghum-associated microbial communities from plants grown in Nebraska, USA.</title>
        <authorList>
            <person name="Schachtman D."/>
        </authorList>
    </citation>
    <scope>NUCLEOTIDE SEQUENCE [LARGE SCALE GENOMIC DNA]</scope>
    <source>
        <strain evidence="2 3">DS1001</strain>
    </source>
</reference>
<dbReference type="AlphaFoldDB" id="A0AAJ1SQJ6"/>
<protein>
    <submittedName>
        <fullName evidence="2">Cellulose biosynthesis protein BcsQ</fullName>
    </submittedName>
</protein>
<dbReference type="Gene3D" id="3.40.50.300">
    <property type="entry name" value="P-loop containing nucleotide triphosphate hydrolases"/>
    <property type="match status" value="1"/>
</dbReference>
<evidence type="ECO:0000313" key="3">
    <source>
        <dbReference type="Proteomes" id="UP001239267"/>
    </source>
</evidence>
<evidence type="ECO:0000313" key="2">
    <source>
        <dbReference type="EMBL" id="MDQ0145222.1"/>
    </source>
</evidence>
<dbReference type="PANTHER" id="PTHR13696">
    <property type="entry name" value="P-LOOP CONTAINING NUCLEOSIDE TRIPHOSPHATE HYDROLASE"/>
    <property type="match status" value="1"/>
</dbReference>
<dbReference type="InterPro" id="IPR025669">
    <property type="entry name" value="AAA_dom"/>
</dbReference>
<dbReference type="CDD" id="cd02042">
    <property type="entry name" value="ParAB_family"/>
    <property type="match status" value="1"/>
</dbReference>
<feature type="domain" description="AAA" evidence="1">
    <location>
        <begin position="1"/>
        <end position="196"/>
    </location>
</feature>
<dbReference type="InterPro" id="IPR027417">
    <property type="entry name" value="P-loop_NTPase"/>
</dbReference>
<name>A0AAJ1SQJ6_9MICC</name>
<dbReference type="EMBL" id="JAUSTB010000003">
    <property type="protein sequence ID" value="MDQ0145222.1"/>
    <property type="molecule type" value="Genomic_DNA"/>
</dbReference>
<dbReference type="Pfam" id="PF13614">
    <property type="entry name" value="AAA_31"/>
    <property type="match status" value="1"/>
</dbReference>
<dbReference type="Proteomes" id="UP001239267">
    <property type="component" value="Unassembled WGS sequence"/>
</dbReference>
<proteinExistence type="predicted"/>
<organism evidence="2 3">
    <name type="scientific">Pseudarthrobacter niigatensis</name>
    <dbReference type="NCBI Taxonomy" id="369935"/>
    <lineage>
        <taxon>Bacteria</taxon>
        <taxon>Bacillati</taxon>
        <taxon>Actinomycetota</taxon>
        <taxon>Actinomycetes</taxon>
        <taxon>Micrococcales</taxon>
        <taxon>Micrococcaceae</taxon>
        <taxon>Pseudarthrobacter</taxon>
    </lineage>
</organism>
<keyword evidence="3" id="KW-1185">Reference proteome</keyword>
<dbReference type="SUPFAM" id="SSF52540">
    <property type="entry name" value="P-loop containing nucleoside triphosphate hydrolases"/>
    <property type="match status" value="1"/>
</dbReference>
<comment type="caution">
    <text evidence="2">The sequence shown here is derived from an EMBL/GenBank/DDBJ whole genome shotgun (WGS) entry which is preliminary data.</text>
</comment>
<dbReference type="InterPro" id="IPR050678">
    <property type="entry name" value="DNA_Partitioning_ATPase"/>
</dbReference>
<dbReference type="RefSeq" id="WP_307357859.1">
    <property type="nucleotide sequence ID" value="NZ_JAUSTB010000003.1"/>
</dbReference>
<evidence type="ECO:0000259" key="1">
    <source>
        <dbReference type="Pfam" id="PF13614"/>
    </source>
</evidence>
<accession>A0AAJ1SQJ6</accession>
<gene>
    <name evidence="2" type="ORF">J2T23_001112</name>
</gene>
<dbReference type="PANTHER" id="PTHR13696:SF52">
    <property type="entry name" value="PARA FAMILY PROTEIN CT_582"/>
    <property type="match status" value="1"/>
</dbReference>
<sequence>MKSLAFFNNKGGVGKTTLACNMAHYLSSNFNLKTLVVDCDPQCNATQLLLQDEEWLDIYEDRSSSERKTILKVLTQIRSGDSGIDTDFVVHRSERFGVDVLAGHPTLSAVEDKLSQSWTDFRAGSFGGARRSRWVAALVAATDYDLIVFDVGPSLGALNRSVLIGTDKFVTPMAADLFSLYALDNITEWINSWTHDYEAAIAAVTRENIGLPGVLDLPQTSGIEQGFVGYTIQQYVSKRTGNEVRSVAAYDRFKLQIPERARMLTKFAAPDVIDPALGVVPNMFSMIPLAQSVHAPILELSPKDGVRGAQVSQQRAYSDQLKSIGDALAENAGLKR</sequence>